<evidence type="ECO:0000313" key="3">
    <source>
        <dbReference type="Proteomes" id="UP001220662"/>
    </source>
</evidence>
<reference evidence="2" key="1">
    <citation type="submission" date="2023-03" db="EMBL/GenBank/DDBJ databases">
        <title>Draft assemblies of triclosan tolerant bacteria isolated from returned activated sludge.</title>
        <authorList>
            <person name="Van Hamelsveld S."/>
        </authorList>
    </citation>
    <scope>NUCLEOTIDE SEQUENCE</scope>
    <source>
        <strain evidence="2">GW210015_S63</strain>
    </source>
</reference>
<organism evidence="2 3">
    <name type="scientific">Pseudomonas citronellolis</name>
    <dbReference type="NCBI Taxonomy" id="53408"/>
    <lineage>
        <taxon>Bacteria</taxon>
        <taxon>Pseudomonadati</taxon>
        <taxon>Pseudomonadota</taxon>
        <taxon>Gammaproteobacteria</taxon>
        <taxon>Pseudomonadales</taxon>
        <taxon>Pseudomonadaceae</taxon>
        <taxon>Pseudomonas</taxon>
    </lineage>
</organism>
<protein>
    <submittedName>
        <fullName evidence="2">DUF551 domain-containing protein</fullName>
    </submittedName>
</protein>
<proteinExistence type="predicted"/>
<dbReference type="Proteomes" id="UP001220662">
    <property type="component" value="Unassembled WGS sequence"/>
</dbReference>
<feature type="domain" description="DUF551" evidence="1">
    <location>
        <begin position="3"/>
        <end position="72"/>
    </location>
</feature>
<dbReference type="Pfam" id="PF04448">
    <property type="entry name" value="DUF551"/>
    <property type="match status" value="1"/>
</dbReference>
<comment type="caution">
    <text evidence="2">The sequence shown here is derived from an EMBL/GenBank/DDBJ whole genome shotgun (WGS) entry which is preliminary data.</text>
</comment>
<dbReference type="InterPro" id="IPR007539">
    <property type="entry name" value="DUF551"/>
</dbReference>
<evidence type="ECO:0000259" key="1">
    <source>
        <dbReference type="Pfam" id="PF04448"/>
    </source>
</evidence>
<dbReference type="AlphaFoldDB" id="A0AAW6P6W4"/>
<name>A0AAW6P6W4_9PSED</name>
<gene>
    <name evidence="2" type="ORF">P3W55_13865</name>
</gene>
<evidence type="ECO:0000313" key="2">
    <source>
        <dbReference type="EMBL" id="MDF3842799.1"/>
    </source>
</evidence>
<sequence>MSEWISVKDRLPMEPDPTVTFESRAFIVTDGEQVGVCDFGRGTCIKPWACWGDYGDIKPALITHWQPLPAPPSA</sequence>
<accession>A0AAW6P6W4</accession>
<dbReference type="EMBL" id="JARJLR010000233">
    <property type="protein sequence ID" value="MDF3842799.1"/>
    <property type="molecule type" value="Genomic_DNA"/>
</dbReference>
<dbReference type="RefSeq" id="WP_276214746.1">
    <property type="nucleotide sequence ID" value="NZ_JARJLR010000233.1"/>
</dbReference>